<dbReference type="PROSITE" id="PS51819">
    <property type="entry name" value="VOC"/>
    <property type="match status" value="1"/>
</dbReference>
<dbReference type="GO" id="GO:0004493">
    <property type="term" value="F:methylmalonyl-CoA epimerase activity"/>
    <property type="evidence" value="ECO:0007669"/>
    <property type="project" value="TreeGrafter"/>
</dbReference>
<dbReference type="OrthoDB" id="2613830at2"/>
<sequence length="195" mass="20896">MKTLAATACLTALALPALADPLPGMRGVNHIGLTVPDLDQAEGFFTEVLGCERAMAFGPFRDDEGTFMQDLLGVDPRAVVNQIRMLRCGFGSNIELFSYDAPDQAVIEQRNSDIGAYHIAFYVDDIDAAAAYLRDAGIQTNMGPLPVSDGPAAGQSILYFSAPWGLQFEAISFPEGMAYENQGGPILWSNTAPSE</sequence>
<name>A0A2U2CCY6_9RHOB</name>
<evidence type="ECO:0000313" key="4">
    <source>
        <dbReference type="EMBL" id="PWE29720.1"/>
    </source>
</evidence>
<dbReference type="Proteomes" id="UP000244940">
    <property type="component" value="Unassembled WGS sequence"/>
</dbReference>
<dbReference type="InterPro" id="IPR029068">
    <property type="entry name" value="Glyas_Bleomycin-R_OHBP_Dase"/>
</dbReference>
<evidence type="ECO:0000259" key="3">
    <source>
        <dbReference type="PROSITE" id="PS51819"/>
    </source>
</evidence>
<keyword evidence="1" id="KW-0479">Metal-binding</keyword>
<feature type="domain" description="VOC" evidence="3">
    <location>
        <begin position="27"/>
        <end position="173"/>
    </location>
</feature>
<dbReference type="EMBL" id="QEYD01000004">
    <property type="protein sequence ID" value="PWE29720.1"/>
    <property type="molecule type" value="Genomic_DNA"/>
</dbReference>
<dbReference type="AlphaFoldDB" id="A0A2U2CCY6"/>
<feature type="chain" id="PRO_5015594935" evidence="2">
    <location>
        <begin position="20"/>
        <end position="195"/>
    </location>
</feature>
<evidence type="ECO:0000313" key="5">
    <source>
        <dbReference type="Proteomes" id="UP000244940"/>
    </source>
</evidence>
<keyword evidence="5" id="KW-1185">Reference proteome</keyword>
<proteinExistence type="predicted"/>
<protein>
    <submittedName>
        <fullName evidence="4">Glyoxalase</fullName>
    </submittedName>
</protein>
<organism evidence="4 5">
    <name type="scientific">Pararhodobacter marinus</name>
    <dbReference type="NCBI Taxonomy" id="2184063"/>
    <lineage>
        <taxon>Bacteria</taxon>
        <taxon>Pseudomonadati</taxon>
        <taxon>Pseudomonadota</taxon>
        <taxon>Alphaproteobacteria</taxon>
        <taxon>Rhodobacterales</taxon>
        <taxon>Paracoccaceae</taxon>
        <taxon>Pararhodobacter</taxon>
    </lineage>
</organism>
<dbReference type="Gene3D" id="3.10.180.10">
    <property type="entry name" value="2,3-Dihydroxybiphenyl 1,2-Dioxygenase, domain 1"/>
    <property type="match status" value="1"/>
</dbReference>
<dbReference type="InterPro" id="IPR037523">
    <property type="entry name" value="VOC_core"/>
</dbReference>
<dbReference type="PANTHER" id="PTHR43048:SF6">
    <property type="entry name" value="BLR8189 PROTEIN"/>
    <property type="match status" value="1"/>
</dbReference>
<dbReference type="GeneID" id="94364875"/>
<feature type="signal peptide" evidence="2">
    <location>
        <begin position="1"/>
        <end position="19"/>
    </location>
</feature>
<evidence type="ECO:0000256" key="2">
    <source>
        <dbReference type="SAM" id="SignalP"/>
    </source>
</evidence>
<dbReference type="InterPro" id="IPR051785">
    <property type="entry name" value="MMCE/EMCE_epimerase"/>
</dbReference>
<dbReference type="RefSeq" id="WP_109532833.1">
    <property type="nucleotide sequence ID" value="NZ_QEYD01000004.1"/>
</dbReference>
<keyword evidence="2" id="KW-0732">Signal</keyword>
<accession>A0A2U2CCY6</accession>
<dbReference type="GO" id="GO:0046872">
    <property type="term" value="F:metal ion binding"/>
    <property type="evidence" value="ECO:0007669"/>
    <property type="project" value="UniProtKB-KW"/>
</dbReference>
<dbReference type="GO" id="GO:0046491">
    <property type="term" value="P:L-methylmalonyl-CoA metabolic process"/>
    <property type="evidence" value="ECO:0007669"/>
    <property type="project" value="TreeGrafter"/>
</dbReference>
<evidence type="ECO:0000256" key="1">
    <source>
        <dbReference type="ARBA" id="ARBA00022723"/>
    </source>
</evidence>
<dbReference type="PANTHER" id="PTHR43048">
    <property type="entry name" value="METHYLMALONYL-COA EPIMERASE"/>
    <property type="match status" value="1"/>
</dbReference>
<dbReference type="SUPFAM" id="SSF54593">
    <property type="entry name" value="Glyoxalase/Bleomycin resistance protein/Dihydroxybiphenyl dioxygenase"/>
    <property type="match status" value="1"/>
</dbReference>
<dbReference type="Pfam" id="PF13669">
    <property type="entry name" value="Glyoxalase_4"/>
    <property type="match status" value="1"/>
</dbReference>
<reference evidence="4 5" key="1">
    <citation type="submission" date="2018-05" db="EMBL/GenBank/DDBJ databases">
        <title>Pararhodobacter marina sp. nov., isolated from deep-sea water of the Indian Ocean.</title>
        <authorList>
            <person name="Lai Q.Sr."/>
            <person name="Liu X."/>
            <person name="Shao Z."/>
        </authorList>
    </citation>
    <scope>NUCLEOTIDE SEQUENCE [LARGE SCALE GENOMIC DNA]</scope>
    <source>
        <strain evidence="4 5">CIC4N-9</strain>
    </source>
</reference>
<comment type="caution">
    <text evidence="4">The sequence shown here is derived from an EMBL/GenBank/DDBJ whole genome shotgun (WGS) entry which is preliminary data.</text>
</comment>
<gene>
    <name evidence="4" type="ORF">C4N9_08230</name>
</gene>